<evidence type="ECO:0000313" key="1">
    <source>
        <dbReference type="EMBL" id="MBF1130252.1"/>
    </source>
</evidence>
<comment type="caution">
    <text evidence="1">The sequence shown here is derived from an EMBL/GenBank/DDBJ whole genome shotgun (WGS) entry which is preliminary data.</text>
</comment>
<dbReference type="Proteomes" id="UP000757890">
    <property type="component" value="Unassembled WGS sequence"/>
</dbReference>
<sequence length="91" mass="10265">MAWSEECSNTIGQLRGYAASGGNVRNYVEEILEKKSHAHTQAIQLRKNGMELKTRKCDLASGGNEYMLPGLESAKYRSLRNYLGNGFDHWN</sequence>
<accession>A0A930B9T1</accession>
<name>A0A930B9T1_9FIRM</name>
<protein>
    <submittedName>
        <fullName evidence="1">Uncharacterized protein</fullName>
    </submittedName>
</protein>
<proteinExistence type="predicted"/>
<evidence type="ECO:0000313" key="2">
    <source>
        <dbReference type="Proteomes" id="UP000757890"/>
    </source>
</evidence>
<gene>
    <name evidence="1" type="ORF">HXL70_09495</name>
</gene>
<organism evidence="1 2">
    <name type="scientific">Dialister invisus</name>
    <dbReference type="NCBI Taxonomy" id="218538"/>
    <lineage>
        <taxon>Bacteria</taxon>
        <taxon>Bacillati</taxon>
        <taxon>Bacillota</taxon>
        <taxon>Negativicutes</taxon>
        <taxon>Veillonellales</taxon>
        <taxon>Veillonellaceae</taxon>
        <taxon>Dialister</taxon>
    </lineage>
</organism>
<dbReference type="AlphaFoldDB" id="A0A930B9T1"/>
<reference evidence="1" key="1">
    <citation type="submission" date="2020-04" db="EMBL/GenBank/DDBJ databases">
        <title>Deep metagenomics examines the oral microbiome during advanced dental caries in children, revealing novel taxa and co-occurrences with host molecules.</title>
        <authorList>
            <person name="Baker J.L."/>
            <person name="Morton J.T."/>
            <person name="Dinis M."/>
            <person name="Alvarez R."/>
            <person name="Tran N.C."/>
            <person name="Knight R."/>
            <person name="Edlund A."/>
        </authorList>
    </citation>
    <scope>NUCLEOTIDE SEQUENCE</scope>
    <source>
        <strain evidence="1">JCVI_32_bin.14</strain>
    </source>
</reference>
<dbReference type="EMBL" id="JABZMK010000141">
    <property type="protein sequence ID" value="MBF1130252.1"/>
    <property type="molecule type" value="Genomic_DNA"/>
</dbReference>